<accession>A0A916NAJ3</accession>
<sequence>MKNFTIFTAYVLVIFAGLWHHEMWRDELQAWNLVLHTVNLIDVFSNTRYEGHPVLWFYVIWPLAQLTSSPVAIQGINLIMAAVTAYLIVFKSPFRDFEKILILSGYYFLYEYSVISRNYMIGVMLLLLIASLWHKKDAALVLSGVLILLLFQTNAFMAAIAAAISLVLLLRLSRQGKLETSQSKAFMCIITAGAALFVFTTRTPHDSSYASTWHVTFDPGRCSAVLGNVFKGLFPLSDFTRNFWEGYHLIQNNHFHAIAGILLCAIVYFLFRKSVYSSVFIVAAFGFIMGLMYLKIIGQPRHYGHFSMALLFAYWIGYDQVPVYAKRFLWVIFSVQMVQGVFAYTVDLQYPFSNGKEVAEYINQRYDPKVQVAGAYNNLSTTVAGYLGRDIYLLNDKRFSNYVIWKQKFWNPDLFFISDSVLLKRFLTMVNTKKSNLLLMEKGAGQSLLTKMKEGQSFILLQNRMFYRVTCLKIFRGAIVSDEDYLLVTVTPP</sequence>
<dbReference type="EMBL" id="CAJRAF010000001">
    <property type="protein sequence ID" value="CAG4988225.1"/>
    <property type="molecule type" value="Genomic_DNA"/>
</dbReference>
<gene>
    <name evidence="2" type="ORF">DYBT9275_00032</name>
</gene>
<organism evidence="2 3">
    <name type="scientific">Dyadobacter helix</name>
    <dbReference type="NCBI Taxonomy" id="2822344"/>
    <lineage>
        <taxon>Bacteria</taxon>
        <taxon>Pseudomonadati</taxon>
        <taxon>Bacteroidota</taxon>
        <taxon>Cytophagia</taxon>
        <taxon>Cytophagales</taxon>
        <taxon>Spirosomataceae</taxon>
        <taxon>Dyadobacter</taxon>
    </lineage>
</organism>
<keyword evidence="3" id="KW-1185">Reference proteome</keyword>
<proteinExistence type="predicted"/>
<reference evidence="2" key="1">
    <citation type="submission" date="2021-04" db="EMBL/GenBank/DDBJ databases">
        <authorList>
            <person name="Rodrigo-Torres L."/>
            <person name="Arahal R. D."/>
            <person name="Lucena T."/>
        </authorList>
    </citation>
    <scope>NUCLEOTIDE SEQUENCE</scope>
    <source>
        <strain evidence="2">CECT 9275</strain>
    </source>
</reference>
<keyword evidence="1" id="KW-1133">Transmembrane helix</keyword>
<evidence type="ECO:0000313" key="3">
    <source>
        <dbReference type="Proteomes" id="UP000680038"/>
    </source>
</evidence>
<name>A0A916NAJ3_9BACT</name>
<evidence type="ECO:0000313" key="2">
    <source>
        <dbReference type="EMBL" id="CAG4988225.1"/>
    </source>
</evidence>
<feature type="transmembrane region" description="Helical" evidence="1">
    <location>
        <begin position="139"/>
        <end position="172"/>
    </location>
</feature>
<feature type="transmembrane region" description="Helical" evidence="1">
    <location>
        <begin position="254"/>
        <end position="271"/>
    </location>
</feature>
<feature type="transmembrane region" description="Helical" evidence="1">
    <location>
        <begin position="7"/>
        <end position="24"/>
    </location>
</feature>
<feature type="transmembrane region" description="Helical" evidence="1">
    <location>
        <begin position="109"/>
        <end position="133"/>
    </location>
</feature>
<comment type="caution">
    <text evidence="2">The sequence shown here is derived from an EMBL/GenBank/DDBJ whole genome shotgun (WGS) entry which is preliminary data.</text>
</comment>
<dbReference type="RefSeq" id="WP_215236863.1">
    <property type="nucleotide sequence ID" value="NZ_CAJRAF010000001.1"/>
</dbReference>
<dbReference type="AlphaFoldDB" id="A0A916NAJ3"/>
<feature type="transmembrane region" description="Helical" evidence="1">
    <location>
        <begin position="278"/>
        <end position="297"/>
    </location>
</feature>
<keyword evidence="1" id="KW-0812">Transmembrane</keyword>
<dbReference type="Proteomes" id="UP000680038">
    <property type="component" value="Unassembled WGS sequence"/>
</dbReference>
<evidence type="ECO:0000256" key="1">
    <source>
        <dbReference type="SAM" id="Phobius"/>
    </source>
</evidence>
<feature type="transmembrane region" description="Helical" evidence="1">
    <location>
        <begin position="184"/>
        <end position="201"/>
    </location>
</feature>
<keyword evidence="1" id="KW-0472">Membrane</keyword>
<protein>
    <submittedName>
        <fullName evidence="2">Uncharacterized protein</fullName>
    </submittedName>
</protein>
<feature type="transmembrane region" description="Helical" evidence="1">
    <location>
        <begin position="71"/>
        <end position="89"/>
    </location>
</feature>